<feature type="region of interest" description="Disordered" evidence="1">
    <location>
        <begin position="44"/>
        <end position="80"/>
    </location>
</feature>
<evidence type="ECO:0000256" key="1">
    <source>
        <dbReference type="SAM" id="MobiDB-lite"/>
    </source>
</evidence>
<feature type="non-terminal residue" evidence="3">
    <location>
        <position position="1"/>
    </location>
</feature>
<reference evidence="3 4" key="1">
    <citation type="journal article" date="2023" name="Commun. Biol.">
        <title>Genome analysis of Parmales, the sister group of diatoms, reveals the evolutionary specialization of diatoms from phago-mixotrophs to photoautotrophs.</title>
        <authorList>
            <person name="Ban H."/>
            <person name="Sato S."/>
            <person name="Yoshikawa S."/>
            <person name="Yamada K."/>
            <person name="Nakamura Y."/>
            <person name="Ichinomiya M."/>
            <person name="Sato N."/>
            <person name="Blanc-Mathieu R."/>
            <person name="Endo H."/>
            <person name="Kuwata A."/>
            <person name="Ogata H."/>
        </authorList>
    </citation>
    <scope>NUCLEOTIDE SEQUENCE [LARGE SCALE GENOMIC DNA]</scope>
</reference>
<evidence type="ECO:0000313" key="3">
    <source>
        <dbReference type="EMBL" id="GMI33377.1"/>
    </source>
</evidence>
<accession>A0ABQ6MVA7</accession>
<organism evidence="3 4">
    <name type="scientific">Tetraparma gracilis</name>
    <dbReference type="NCBI Taxonomy" id="2962635"/>
    <lineage>
        <taxon>Eukaryota</taxon>
        <taxon>Sar</taxon>
        <taxon>Stramenopiles</taxon>
        <taxon>Ochrophyta</taxon>
        <taxon>Bolidophyceae</taxon>
        <taxon>Parmales</taxon>
        <taxon>Triparmaceae</taxon>
        <taxon>Tetraparma</taxon>
    </lineage>
</organism>
<evidence type="ECO:0008006" key="5">
    <source>
        <dbReference type="Google" id="ProtNLM"/>
    </source>
</evidence>
<dbReference type="Proteomes" id="UP001165060">
    <property type="component" value="Unassembled WGS sequence"/>
</dbReference>
<keyword evidence="2" id="KW-1133">Transmembrane helix</keyword>
<comment type="caution">
    <text evidence="3">The sequence shown here is derived from an EMBL/GenBank/DDBJ whole genome shotgun (WGS) entry which is preliminary data.</text>
</comment>
<dbReference type="EMBL" id="BRYB01006095">
    <property type="protein sequence ID" value="GMI33377.1"/>
    <property type="molecule type" value="Genomic_DNA"/>
</dbReference>
<feature type="transmembrane region" description="Helical" evidence="2">
    <location>
        <begin position="225"/>
        <end position="250"/>
    </location>
</feature>
<keyword evidence="2" id="KW-0812">Transmembrane</keyword>
<name>A0ABQ6MVA7_9STRA</name>
<keyword evidence="2" id="KW-0472">Membrane</keyword>
<sequence>PEQPLLTMANPMAPEAPEDEQRPGKVWVFFHTGGRKLFRMMDGDAPEQHEQHEQHEHDERHERHSGHKQGKPGCHKTTQSTPFFGAENSDANQCVEDMFTSDALSDECKVAVNNALVINDALNQEILAEEYQQFFAGLIAFMLLMTVSGCIVAFAFAPRARQMREARQLKRAVLQTVYDDEEIKALVEKKLGADIGEVAPFRENLGAVQEKTGLCCCVRTICRGLIYAFVLVTLLSFLPLALFVGTYMLIRLCCRASRRRAAATGAQGGYEVVRTDYPAGVAAGDVELKKPVVFVGVPTVV</sequence>
<evidence type="ECO:0000256" key="2">
    <source>
        <dbReference type="SAM" id="Phobius"/>
    </source>
</evidence>
<feature type="region of interest" description="Disordered" evidence="1">
    <location>
        <begin position="1"/>
        <end position="24"/>
    </location>
</feature>
<feature type="compositionally biased region" description="Basic and acidic residues" evidence="1">
    <location>
        <begin position="44"/>
        <end position="62"/>
    </location>
</feature>
<feature type="transmembrane region" description="Helical" evidence="2">
    <location>
        <begin position="134"/>
        <end position="157"/>
    </location>
</feature>
<proteinExistence type="predicted"/>
<feature type="compositionally biased region" description="Basic residues" evidence="1">
    <location>
        <begin position="63"/>
        <end position="74"/>
    </location>
</feature>
<protein>
    <recommendedName>
        <fullName evidence="5">ABC transmembrane type-1 domain-containing protein</fullName>
    </recommendedName>
</protein>
<evidence type="ECO:0000313" key="4">
    <source>
        <dbReference type="Proteomes" id="UP001165060"/>
    </source>
</evidence>
<gene>
    <name evidence="3" type="ORF">TeGR_g8014</name>
</gene>
<keyword evidence="4" id="KW-1185">Reference proteome</keyword>